<sequence>MCYLVNCSANDGTRPKKSCLVEMALDFAFDQVHSVLQSFSHSWCLRSRLRLAHVWYEPDLGRSKDQLVYFAKACTPHRGLNTSTTLGRPAIAGPEKGSDYLPL</sequence>
<dbReference type="Proteomes" id="UP001054837">
    <property type="component" value="Unassembled WGS sequence"/>
</dbReference>
<proteinExistence type="predicted"/>
<evidence type="ECO:0000313" key="2">
    <source>
        <dbReference type="Proteomes" id="UP001054837"/>
    </source>
</evidence>
<gene>
    <name evidence="1" type="ORF">CDAR_301561</name>
</gene>
<evidence type="ECO:0000313" key="1">
    <source>
        <dbReference type="EMBL" id="GIY47901.1"/>
    </source>
</evidence>
<dbReference type="EMBL" id="BPLQ01010029">
    <property type="protein sequence ID" value="GIY47901.1"/>
    <property type="molecule type" value="Genomic_DNA"/>
</dbReference>
<dbReference type="AlphaFoldDB" id="A0AAV4TQW0"/>
<name>A0AAV4TQW0_9ARAC</name>
<protein>
    <submittedName>
        <fullName evidence="1">Uncharacterized protein</fullName>
    </submittedName>
</protein>
<comment type="caution">
    <text evidence="1">The sequence shown here is derived from an EMBL/GenBank/DDBJ whole genome shotgun (WGS) entry which is preliminary data.</text>
</comment>
<organism evidence="1 2">
    <name type="scientific">Caerostris darwini</name>
    <dbReference type="NCBI Taxonomy" id="1538125"/>
    <lineage>
        <taxon>Eukaryota</taxon>
        <taxon>Metazoa</taxon>
        <taxon>Ecdysozoa</taxon>
        <taxon>Arthropoda</taxon>
        <taxon>Chelicerata</taxon>
        <taxon>Arachnida</taxon>
        <taxon>Araneae</taxon>
        <taxon>Araneomorphae</taxon>
        <taxon>Entelegynae</taxon>
        <taxon>Araneoidea</taxon>
        <taxon>Araneidae</taxon>
        <taxon>Caerostris</taxon>
    </lineage>
</organism>
<accession>A0AAV4TQW0</accession>
<keyword evidence="2" id="KW-1185">Reference proteome</keyword>
<reference evidence="1 2" key="1">
    <citation type="submission" date="2021-06" db="EMBL/GenBank/DDBJ databases">
        <title>Caerostris darwini draft genome.</title>
        <authorList>
            <person name="Kono N."/>
            <person name="Arakawa K."/>
        </authorList>
    </citation>
    <scope>NUCLEOTIDE SEQUENCE [LARGE SCALE GENOMIC DNA]</scope>
</reference>